<organism evidence="1 2">
    <name type="scientific">Rufibacter radiotolerans</name>
    <dbReference type="NCBI Taxonomy" id="1379910"/>
    <lineage>
        <taxon>Bacteria</taxon>
        <taxon>Pseudomonadati</taxon>
        <taxon>Bacteroidota</taxon>
        <taxon>Cytophagia</taxon>
        <taxon>Cytophagales</taxon>
        <taxon>Hymenobacteraceae</taxon>
        <taxon>Rufibacter</taxon>
    </lineage>
</organism>
<dbReference type="Proteomes" id="UP000036458">
    <property type="component" value="Chromosome"/>
</dbReference>
<dbReference type="EMBL" id="CP010777">
    <property type="protein sequence ID" value="AKQ46616.1"/>
    <property type="molecule type" value="Genomic_DNA"/>
</dbReference>
<dbReference type="SUPFAM" id="SSF55785">
    <property type="entry name" value="PYP-like sensor domain (PAS domain)"/>
    <property type="match status" value="1"/>
</dbReference>
<accession>A0A0H4W856</accession>
<evidence type="ECO:0000313" key="2">
    <source>
        <dbReference type="Proteomes" id="UP000036458"/>
    </source>
</evidence>
<dbReference type="AlphaFoldDB" id="A0A0H4W856"/>
<reference evidence="1 2" key="1">
    <citation type="submission" date="2015-01" db="EMBL/GenBank/DDBJ databases">
        <title>Rufibacter sp./DG31D/ whole genome sequencing.</title>
        <authorList>
            <person name="Kim M.K."/>
            <person name="Srinivasan S."/>
            <person name="Lee J.-J."/>
        </authorList>
    </citation>
    <scope>NUCLEOTIDE SEQUENCE [LARGE SCALE GENOMIC DNA]</scope>
    <source>
        <strain evidence="1 2">DG31D</strain>
    </source>
</reference>
<dbReference type="PATRIC" id="fig|1379910.4.peg.3229"/>
<dbReference type="STRING" id="1379910.TH63_14825"/>
<evidence type="ECO:0000313" key="1">
    <source>
        <dbReference type="EMBL" id="AKQ46616.1"/>
    </source>
</evidence>
<dbReference type="OrthoDB" id="9757990at2"/>
<keyword evidence="2" id="KW-1185">Reference proteome</keyword>
<dbReference type="InterPro" id="IPR035965">
    <property type="entry name" value="PAS-like_dom_sf"/>
</dbReference>
<gene>
    <name evidence="1" type="ORF">TH63_14825</name>
</gene>
<dbReference type="Gene3D" id="3.30.450.20">
    <property type="entry name" value="PAS domain"/>
    <property type="match status" value="1"/>
</dbReference>
<name>A0A0H4W856_9BACT</name>
<protein>
    <submittedName>
        <fullName evidence="1">Uncharacterized protein</fullName>
    </submittedName>
</protein>
<sequence>MPASLDVYKALVEKTHQAFFAFDQGTQQFQYLSPACQALFSLPDECPSVEVLLRQVHPVDQGQVAQTLTTFQEPDQGGVLEFRMQQERWVRLNLTVLEQALSKPLLLGFAADISAQKHTQNPTEPKNPELNILAHDLAGALGMIHSLSGVLKEQLGNAVEEDGLQIINVLDRSSQEGTRLLQEFMELYNRR</sequence>
<proteinExistence type="predicted"/>
<dbReference type="RefSeq" id="WP_048921625.1">
    <property type="nucleotide sequence ID" value="NZ_CP010777.1"/>
</dbReference>
<dbReference type="KEGG" id="ruf:TH63_14825"/>